<organism evidence="1 2">
    <name type="scientific">[Clostridium] leptum DSM 753</name>
    <dbReference type="NCBI Taxonomy" id="428125"/>
    <lineage>
        <taxon>Bacteria</taxon>
        <taxon>Bacillati</taxon>
        <taxon>Bacillota</taxon>
        <taxon>Clostridia</taxon>
        <taxon>Eubacteriales</taxon>
        <taxon>Oscillospiraceae</taxon>
        <taxon>Oscillospiraceae incertae sedis</taxon>
    </lineage>
</organism>
<dbReference type="EMBL" id="ABCB02000021">
    <property type="protein sequence ID" value="EDO59648.1"/>
    <property type="molecule type" value="Genomic_DNA"/>
</dbReference>
<gene>
    <name evidence="1" type="ORF">CLOLEP_03698</name>
</gene>
<dbReference type="AlphaFoldDB" id="A7VYM0"/>
<reference evidence="1 2" key="1">
    <citation type="submission" date="2007-08" db="EMBL/GenBank/DDBJ databases">
        <title>Draft genome sequence of Clostridium leptum (DSM 753).</title>
        <authorList>
            <person name="Sudarsanam P."/>
            <person name="Ley R."/>
            <person name="Guruge J."/>
            <person name="Turnbaugh P.J."/>
            <person name="Mahowald M."/>
            <person name="Liep D."/>
            <person name="Gordon J."/>
        </authorList>
    </citation>
    <scope>NUCLEOTIDE SEQUENCE [LARGE SCALE GENOMIC DNA]</scope>
    <source>
        <strain evidence="1 2">DSM 753</strain>
    </source>
</reference>
<accession>A7VYM0</accession>
<protein>
    <submittedName>
        <fullName evidence="1">Uncharacterized protein</fullName>
    </submittedName>
</protein>
<proteinExistence type="predicted"/>
<reference evidence="1 2" key="2">
    <citation type="submission" date="2007-08" db="EMBL/GenBank/DDBJ databases">
        <authorList>
            <person name="Fulton L."/>
            <person name="Clifton S."/>
            <person name="Fulton B."/>
            <person name="Xu J."/>
            <person name="Minx P."/>
            <person name="Pepin K.H."/>
            <person name="Johnson M."/>
            <person name="Thiruvilangam P."/>
            <person name="Bhonagiri V."/>
            <person name="Nash W.E."/>
            <person name="Wang C."/>
            <person name="Mardis E.R."/>
            <person name="Wilson R.K."/>
        </authorList>
    </citation>
    <scope>NUCLEOTIDE SEQUENCE [LARGE SCALE GENOMIC DNA]</scope>
    <source>
        <strain evidence="1 2">DSM 753</strain>
    </source>
</reference>
<evidence type="ECO:0000313" key="1">
    <source>
        <dbReference type="EMBL" id="EDO59648.1"/>
    </source>
</evidence>
<comment type="caution">
    <text evidence="1">The sequence shown here is derived from an EMBL/GenBank/DDBJ whole genome shotgun (WGS) entry which is preliminary data.</text>
</comment>
<dbReference type="Proteomes" id="UP000003490">
    <property type="component" value="Unassembled WGS sequence"/>
</dbReference>
<name>A7VYM0_9FIRM</name>
<evidence type="ECO:0000313" key="2">
    <source>
        <dbReference type="Proteomes" id="UP000003490"/>
    </source>
</evidence>
<sequence>MVLFGKRKSAFLHHERFLSRRSSGTAKVKAQAIRLRFYSAFAFCKIIQSVQFLTI</sequence>
<dbReference type="HOGENOM" id="CLU_3024012_0_0_9"/>